<dbReference type="GeneID" id="115011013"/>
<feature type="chain" id="PRO_5026875133" evidence="1">
    <location>
        <begin position="24"/>
        <end position="169"/>
    </location>
</feature>
<protein>
    <submittedName>
        <fullName evidence="4">Galactose-specific lectin nattectin-like</fullName>
    </submittedName>
</protein>
<keyword evidence="3" id="KW-1185">Reference proteome</keyword>
<gene>
    <name evidence="4" type="primary">LOC115011013</name>
</gene>
<name>A0A6J2Q261_COTGO</name>
<dbReference type="CDD" id="cd00037">
    <property type="entry name" value="CLECT"/>
    <property type="match status" value="1"/>
</dbReference>
<evidence type="ECO:0000259" key="2">
    <source>
        <dbReference type="PROSITE" id="PS50041"/>
    </source>
</evidence>
<dbReference type="InterPro" id="IPR050111">
    <property type="entry name" value="C-type_lectin/snaclec_domain"/>
</dbReference>
<reference evidence="4" key="1">
    <citation type="submission" date="2025-08" db="UniProtKB">
        <authorList>
            <consortium name="RefSeq"/>
        </authorList>
    </citation>
    <scope>IDENTIFICATION</scope>
</reference>
<dbReference type="Gene3D" id="3.10.100.10">
    <property type="entry name" value="Mannose-Binding Protein A, subunit A"/>
    <property type="match status" value="1"/>
</dbReference>
<dbReference type="Proteomes" id="UP000504630">
    <property type="component" value="Chromosome 7"/>
</dbReference>
<dbReference type="InParanoid" id="A0A6J2Q261"/>
<dbReference type="PROSITE" id="PS50041">
    <property type="entry name" value="C_TYPE_LECTIN_2"/>
    <property type="match status" value="1"/>
</dbReference>
<dbReference type="OrthoDB" id="441660at2759"/>
<dbReference type="KEGG" id="cgob:115011013"/>
<dbReference type="FunCoup" id="A0A6J2Q261">
    <property type="interactions" value="803"/>
</dbReference>
<proteinExistence type="predicted"/>
<feature type="signal peptide" evidence="1">
    <location>
        <begin position="1"/>
        <end position="23"/>
    </location>
</feature>
<keyword evidence="1" id="KW-0732">Signal</keyword>
<feature type="domain" description="C-type lectin" evidence="2">
    <location>
        <begin position="42"/>
        <end position="161"/>
    </location>
</feature>
<organism evidence="3 4">
    <name type="scientific">Cottoperca gobio</name>
    <name type="common">Frogmouth</name>
    <name type="synonym">Aphritis gobio</name>
    <dbReference type="NCBI Taxonomy" id="56716"/>
    <lineage>
        <taxon>Eukaryota</taxon>
        <taxon>Metazoa</taxon>
        <taxon>Chordata</taxon>
        <taxon>Craniata</taxon>
        <taxon>Vertebrata</taxon>
        <taxon>Euteleostomi</taxon>
        <taxon>Actinopterygii</taxon>
        <taxon>Neopterygii</taxon>
        <taxon>Teleostei</taxon>
        <taxon>Neoteleostei</taxon>
        <taxon>Acanthomorphata</taxon>
        <taxon>Eupercaria</taxon>
        <taxon>Perciformes</taxon>
        <taxon>Notothenioidei</taxon>
        <taxon>Bovichtidae</taxon>
        <taxon>Cottoperca</taxon>
    </lineage>
</organism>
<dbReference type="PANTHER" id="PTHR22803">
    <property type="entry name" value="MANNOSE, PHOSPHOLIPASE, LECTIN RECEPTOR RELATED"/>
    <property type="match status" value="1"/>
</dbReference>
<dbReference type="InterPro" id="IPR016187">
    <property type="entry name" value="CTDL_fold"/>
</dbReference>
<dbReference type="Pfam" id="PF00059">
    <property type="entry name" value="Lectin_C"/>
    <property type="match status" value="1"/>
</dbReference>
<dbReference type="InterPro" id="IPR016186">
    <property type="entry name" value="C-type_lectin-like/link_sf"/>
</dbReference>
<evidence type="ECO:0000256" key="1">
    <source>
        <dbReference type="SAM" id="SignalP"/>
    </source>
</evidence>
<sequence>MASALHCIVLFCLTSGLWMEANATCPLKRGRCEACPAGWTQFCSRCFMFNHEEKDWADAETSCIASGGNLASVKTANEYTFIRELVKRAAGSDKTSWIGGYDAVKEGLWEWSDGSKFDFKSWGKKESNNMKKQENCMEINFKGRDYVNDSSCSLKRSFVCSTDPSPIPI</sequence>
<dbReference type="SMART" id="SM00034">
    <property type="entry name" value="CLECT"/>
    <property type="match status" value="1"/>
</dbReference>
<dbReference type="RefSeq" id="XP_029291801.1">
    <property type="nucleotide sequence ID" value="XM_029435941.1"/>
</dbReference>
<dbReference type="InterPro" id="IPR001304">
    <property type="entry name" value="C-type_lectin-like"/>
</dbReference>
<evidence type="ECO:0000313" key="4">
    <source>
        <dbReference type="RefSeq" id="XP_029291801.1"/>
    </source>
</evidence>
<dbReference type="PRINTS" id="PR01504">
    <property type="entry name" value="PNCREATITSAP"/>
</dbReference>
<accession>A0A6J2Q261</accession>
<dbReference type="SUPFAM" id="SSF56436">
    <property type="entry name" value="C-type lectin-like"/>
    <property type="match status" value="1"/>
</dbReference>
<dbReference type="AlphaFoldDB" id="A0A6J2Q261"/>
<evidence type="ECO:0000313" key="3">
    <source>
        <dbReference type="Proteomes" id="UP000504630"/>
    </source>
</evidence>